<proteinExistence type="predicted"/>
<dbReference type="AlphaFoldDB" id="A0A0C2ZLP8"/>
<protein>
    <submittedName>
        <fullName evidence="1">Uncharacterized protein</fullName>
    </submittedName>
</protein>
<organism evidence="1 2">
    <name type="scientific">Scleroderma citrinum Foug A</name>
    <dbReference type="NCBI Taxonomy" id="1036808"/>
    <lineage>
        <taxon>Eukaryota</taxon>
        <taxon>Fungi</taxon>
        <taxon>Dikarya</taxon>
        <taxon>Basidiomycota</taxon>
        <taxon>Agaricomycotina</taxon>
        <taxon>Agaricomycetes</taxon>
        <taxon>Agaricomycetidae</taxon>
        <taxon>Boletales</taxon>
        <taxon>Sclerodermatineae</taxon>
        <taxon>Sclerodermataceae</taxon>
        <taxon>Scleroderma</taxon>
    </lineage>
</organism>
<sequence length="173" mass="20075">MPDNSDNERHGPYHDLVEWLATLDVPSRFPVPQVVLSAARIFREHNLLHSPADRSTISCDKLICEYLHMYTEHDESHYWISLVLETWHPVANSDIPPPRWIREGIAECITLVKPAWEVVPLFSALAFHESDNFAKRAAILHWTARYERALFNCSILALPKVYWQDEDGLLVVY</sequence>
<dbReference type="OrthoDB" id="2681858at2759"/>
<reference evidence="2" key="2">
    <citation type="submission" date="2015-01" db="EMBL/GenBank/DDBJ databases">
        <title>Evolutionary Origins and Diversification of the Mycorrhizal Mutualists.</title>
        <authorList>
            <consortium name="DOE Joint Genome Institute"/>
            <consortium name="Mycorrhizal Genomics Consortium"/>
            <person name="Kohler A."/>
            <person name="Kuo A."/>
            <person name="Nagy L.G."/>
            <person name="Floudas D."/>
            <person name="Copeland A."/>
            <person name="Barry K.W."/>
            <person name="Cichocki N."/>
            <person name="Veneault-Fourrey C."/>
            <person name="LaButti K."/>
            <person name="Lindquist E.A."/>
            <person name="Lipzen A."/>
            <person name="Lundell T."/>
            <person name="Morin E."/>
            <person name="Murat C."/>
            <person name="Riley R."/>
            <person name="Ohm R."/>
            <person name="Sun H."/>
            <person name="Tunlid A."/>
            <person name="Henrissat B."/>
            <person name="Grigoriev I.V."/>
            <person name="Hibbett D.S."/>
            <person name="Martin F."/>
        </authorList>
    </citation>
    <scope>NUCLEOTIDE SEQUENCE [LARGE SCALE GENOMIC DNA]</scope>
    <source>
        <strain evidence="2">Foug A</strain>
    </source>
</reference>
<reference evidence="1 2" key="1">
    <citation type="submission" date="2014-04" db="EMBL/GenBank/DDBJ databases">
        <authorList>
            <consortium name="DOE Joint Genome Institute"/>
            <person name="Kuo A."/>
            <person name="Kohler A."/>
            <person name="Nagy L.G."/>
            <person name="Floudas D."/>
            <person name="Copeland A."/>
            <person name="Barry K.W."/>
            <person name="Cichocki N."/>
            <person name="Veneault-Fourrey C."/>
            <person name="LaButti K."/>
            <person name="Lindquist E.A."/>
            <person name="Lipzen A."/>
            <person name="Lundell T."/>
            <person name="Morin E."/>
            <person name="Murat C."/>
            <person name="Sun H."/>
            <person name="Tunlid A."/>
            <person name="Henrissat B."/>
            <person name="Grigoriev I.V."/>
            <person name="Hibbett D.S."/>
            <person name="Martin F."/>
            <person name="Nordberg H.P."/>
            <person name="Cantor M.N."/>
            <person name="Hua S.X."/>
        </authorList>
    </citation>
    <scope>NUCLEOTIDE SEQUENCE [LARGE SCALE GENOMIC DNA]</scope>
    <source>
        <strain evidence="1 2">Foug A</strain>
    </source>
</reference>
<name>A0A0C2ZLP8_9AGAM</name>
<dbReference type="Proteomes" id="UP000053989">
    <property type="component" value="Unassembled WGS sequence"/>
</dbReference>
<keyword evidence="2" id="KW-1185">Reference proteome</keyword>
<evidence type="ECO:0000313" key="2">
    <source>
        <dbReference type="Proteomes" id="UP000053989"/>
    </source>
</evidence>
<gene>
    <name evidence="1" type="ORF">SCLCIDRAFT_31824</name>
</gene>
<dbReference type="InParanoid" id="A0A0C2ZLP8"/>
<accession>A0A0C2ZLP8</accession>
<dbReference type="EMBL" id="KN822178">
    <property type="protein sequence ID" value="KIM53557.1"/>
    <property type="molecule type" value="Genomic_DNA"/>
</dbReference>
<dbReference type="HOGENOM" id="CLU_1603403_0_0_1"/>
<evidence type="ECO:0000313" key="1">
    <source>
        <dbReference type="EMBL" id="KIM53557.1"/>
    </source>
</evidence>